<comment type="caution">
    <text evidence="1">The sequence shown here is derived from an EMBL/GenBank/DDBJ whole genome shotgun (WGS) entry which is preliminary data.</text>
</comment>
<dbReference type="AlphaFoldDB" id="A0AAD1XTS3"/>
<gene>
    <name evidence="1" type="ORF">ECRASSUSDP1_LOCUS20375</name>
</gene>
<proteinExistence type="predicted"/>
<accession>A0AAD1XTS3</accession>
<dbReference type="Proteomes" id="UP001295684">
    <property type="component" value="Unassembled WGS sequence"/>
</dbReference>
<evidence type="ECO:0000313" key="1">
    <source>
        <dbReference type="EMBL" id="CAI2378971.1"/>
    </source>
</evidence>
<sequence length="231" mass="26250">MLCMQKAIQVLPSFEFVKLVKSIFKAKNLKMVMGPIPRFGKSVIKIVLSIPCKTVHTAVAVSSIYTIHQTICRANRKGGRKSKKNVKDCQDQLENRQEAFLEGKPIKIVLNGHFKTSDERKFRDDSLKIESDGDSKYFCGRRIDLNWVHKYQIYDKIINIVDLPMTHTSRDSLSSISSFEDQGNQSFLISKDIDCISQSRHSGDISSAKSVLRSTHPSLKKINSRLKLVFT</sequence>
<reference evidence="1" key="1">
    <citation type="submission" date="2023-07" db="EMBL/GenBank/DDBJ databases">
        <authorList>
            <consortium name="AG Swart"/>
            <person name="Singh M."/>
            <person name="Singh A."/>
            <person name="Seah K."/>
            <person name="Emmerich C."/>
        </authorList>
    </citation>
    <scope>NUCLEOTIDE SEQUENCE</scope>
    <source>
        <strain evidence="1">DP1</strain>
    </source>
</reference>
<evidence type="ECO:0000313" key="2">
    <source>
        <dbReference type="Proteomes" id="UP001295684"/>
    </source>
</evidence>
<dbReference type="EMBL" id="CAMPGE010020766">
    <property type="protein sequence ID" value="CAI2378971.1"/>
    <property type="molecule type" value="Genomic_DNA"/>
</dbReference>
<organism evidence="1 2">
    <name type="scientific">Euplotes crassus</name>
    <dbReference type="NCBI Taxonomy" id="5936"/>
    <lineage>
        <taxon>Eukaryota</taxon>
        <taxon>Sar</taxon>
        <taxon>Alveolata</taxon>
        <taxon>Ciliophora</taxon>
        <taxon>Intramacronucleata</taxon>
        <taxon>Spirotrichea</taxon>
        <taxon>Hypotrichia</taxon>
        <taxon>Euplotida</taxon>
        <taxon>Euplotidae</taxon>
        <taxon>Moneuplotes</taxon>
    </lineage>
</organism>
<keyword evidence="2" id="KW-1185">Reference proteome</keyword>
<name>A0AAD1XTS3_EUPCR</name>
<protein>
    <submittedName>
        <fullName evidence="1">Uncharacterized protein</fullName>
    </submittedName>
</protein>